<evidence type="ECO:0000256" key="3">
    <source>
        <dbReference type="RuleBase" id="RU366061"/>
    </source>
</evidence>
<keyword evidence="3" id="KW-0805">Transcription regulation</keyword>
<organism evidence="5 6">
    <name type="scientific">Prorocentrum cordatum</name>
    <dbReference type="NCBI Taxonomy" id="2364126"/>
    <lineage>
        <taxon>Eukaryota</taxon>
        <taxon>Sar</taxon>
        <taxon>Alveolata</taxon>
        <taxon>Dinophyceae</taxon>
        <taxon>Prorocentrales</taxon>
        <taxon>Prorocentraceae</taxon>
        <taxon>Prorocentrum</taxon>
    </lineage>
</organism>
<evidence type="ECO:0000313" key="5">
    <source>
        <dbReference type="EMBL" id="CAK0865853.1"/>
    </source>
</evidence>
<keyword evidence="2 3" id="KW-0408">Iron</keyword>
<comment type="subcellular location">
    <subcellularLocation>
        <location evidence="3">Nucleus</location>
    </subcellularLocation>
</comment>
<keyword evidence="1 3" id="KW-0479">Metal-binding</keyword>
<dbReference type="PANTHER" id="PTHR13096">
    <property type="entry name" value="MINA53 MYC INDUCED NUCLEAR ANTIGEN"/>
    <property type="match status" value="1"/>
</dbReference>
<name>A0ABN9V042_9DINO</name>
<dbReference type="InterPro" id="IPR039994">
    <property type="entry name" value="NO66-like"/>
</dbReference>
<proteinExistence type="inferred from homology"/>
<dbReference type="EMBL" id="CAUYUJ010016493">
    <property type="protein sequence ID" value="CAK0865853.1"/>
    <property type="molecule type" value="Genomic_DNA"/>
</dbReference>
<feature type="non-terminal residue" evidence="5">
    <location>
        <position position="1"/>
    </location>
</feature>
<dbReference type="Proteomes" id="UP001189429">
    <property type="component" value="Unassembled WGS sequence"/>
</dbReference>
<comment type="similarity">
    <text evidence="3">Belongs to the ROX family.</text>
</comment>
<dbReference type="Pfam" id="PF08007">
    <property type="entry name" value="JmjC_2"/>
    <property type="match status" value="1"/>
</dbReference>
<feature type="domain" description="JmjC" evidence="4">
    <location>
        <begin position="275"/>
        <end position="431"/>
    </location>
</feature>
<accession>A0ABN9V042</accession>
<keyword evidence="6" id="KW-1185">Reference proteome</keyword>
<evidence type="ECO:0000256" key="1">
    <source>
        <dbReference type="ARBA" id="ARBA00022723"/>
    </source>
</evidence>
<evidence type="ECO:0000256" key="2">
    <source>
        <dbReference type="ARBA" id="ARBA00023004"/>
    </source>
</evidence>
<gene>
    <name evidence="5" type="ORF">PCOR1329_LOCUS53271</name>
</gene>
<keyword evidence="3" id="KW-0223">Dioxygenase</keyword>
<comment type="function">
    <text evidence="3">Oxygenase that can act as both a histone lysine demethylase and a ribosomal histidine hydroxylase.</text>
</comment>
<keyword evidence="3" id="KW-0804">Transcription</keyword>
<keyword evidence="3" id="KW-0539">Nucleus</keyword>
<keyword evidence="3" id="KW-0560">Oxidoreductase</keyword>
<dbReference type="EC" id="1.14.11.-" evidence="3"/>
<dbReference type="InterPro" id="IPR003347">
    <property type="entry name" value="JmjC_dom"/>
</dbReference>
<evidence type="ECO:0000313" key="6">
    <source>
        <dbReference type="Proteomes" id="UP001189429"/>
    </source>
</evidence>
<protein>
    <recommendedName>
        <fullName evidence="3">Bifunctional lysine-specific demethylase and histidyl-hydroxylase</fullName>
        <ecNumber evidence="3">1.14.11.-</ecNumber>
    </recommendedName>
</protein>
<comment type="caution">
    <text evidence="5">The sequence shown here is derived from an EMBL/GenBank/DDBJ whole genome shotgun (WGS) entry which is preliminary data.</text>
</comment>
<feature type="non-terminal residue" evidence="5">
    <location>
        <position position="482"/>
    </location>
</feature>
<dbReference type="SUPFAM" id="SSF51197">
    <property type="entry name" value="Clavaminate synthase-like"/>
    <property type="match status" value="1"/>
</dbReference>
<dbReference type="PANTHER" id="PTHR13096:SF8">
    <property type="entry name" value="RIBOSOMAL OXYGENASE 1"/>
    <property type="match status" value="1"/>
</dbReference>
<dbReference type="PROSITE" id="PS51184">
    <property type="entry name" value="JMJC"/>
    <property type="match status" value="1"/>
</dbReference>
<dbReference type="Gene3D" id="2.60.120.650">
    <property type="entry name" value="Cupin"/>
    <property type="match status" value="1"/>
</dbReference>
<evidence type="ECO:0000259" key="4">
    <source>
        <dbReference type="PROSITE" id="PS51184"/>
    </source>
</evidence>
<reference evidence="5" key="1">
    <citation type="submission" date="2023-10" db="EMBL/GenBank/DDBJ databases">
        <authorList>
            <person name="Chen Y."/>
            <person name="Shah S."/>
            <person name="Dougan E. K."/>
            <person name="Thang M."/>
            <person name="Chan C."/>
        </authorList>
    </citation>
    <scope>NUCLEOTIDE SEQUENCE [LARGE SCALE GENOMIC DNA]</scope>
</reference>
<comment type="cofactor">
    <cofactor evidence="3">
        <name>Fe(2+)</name>
        <dbReference type="ChEBI" id="CHEBI:29033"/>
    </cofactor>
    <text evidence="3">Binds 1 Fe(2+) ion per subunit.</text>
</comment>
<sequence>EEEYVADAAPPCPRRRPWSRGCVGNAAAPPRWGEPGTAYESEWYCHRCWDAWDWDCSAAPAAAAPEDEAQLPCQGSLAQALRRYSSDSSVSLLGLRGLSPRCRRFLAAPAPHGAPRAADCGSRGRGMCALRVAEGLEPRILALRAELLPQLLPQLLSEGPAGTGGTGAGGGGGEAGVGALAEALASSRSFARFWVGPERGPFLLPALRCVKQSLPLEDVVSGLAEAARPGRRKHYESALTLTDGLDFRCPVALPPIGTLAQLMEVLNYGTVFLNTASLHWKSLAQICLAASRALHFPTNINVYVTGGGRAISTDVHTDNHDVLILQTEGAKRWTVYPPPQRAPGKAHPLYRGKEEDRLLASELAEPLLEVVLRPGEVLFIPMGFPHATSTQMPEPATQPDAVAADADGSVSVHLTLGISAADHDFCLGGLRRSLLERLGEGAALDEPALADGAFWELWSPTPAGCLLPAALRSGVPQPAAKL</sequence>